<protein>
    <submittedName>
        <fullName evidence="1">Uncharacterized protein</fullName>
    </submittedName>
</protein>
<comment type="caution">
    <text evidence="1">The sequence shown here is derived from an EMBL/GenBank/DDBJ whole genome shotgun (WGS) entry which is preliminary data.</text>
</comment>
<evidence type="ECO:0000313" key="1">
    <source>
        <dbReference type="EMBL" id="RFT16004.1"/>
    </source>
</evidence>
<dbReference type="Proteomes" id="UP000257323">
    <property type="component" value="Unassembled WGS sequence"/>
</dbReference>
<proteinExistence type="predicted"/>
<accession>A0A3E2BMR5</accession>
<gene>
    <name evidence="1" type="ORF">OP8BY_2010</name>
</gene>
<organism evidence="1 2">
    <name type="scientific">Candidatus Saccharicenans subterraneus</name>
    <dbReference type="NCBI Taxonomy" id="2508984"/>
    <lineage>
        <taxon>Bacteria</taxon>
        <taxon>Candidatus Aminicenantota</taxon>
        <taxon>Candidatus Aminicenantia</taxon>
        <taxon>Candidatus Aminicenantales</taxon>
        <taxon>Candidatus Saccharicenantaceae</taxon>
        <taxon>Candidatus Saccharicenans</taxon>
    </lineage>
</organism>
<sequence length="46" mass="5527">MPFFFYYHRPGKISTKIFEHTAFCRANKFDKKYGKKYPSSETNSDI</sequence>
<dbReference type="EMBL" id="QUAH01000005">
    <property type="protein sequence ID" value="RFT16004.1"/>
    <property type="molecule type" value="Genomic_DNA"/>
</dbReference>
<reference evidence="1 2" key="1">
    <citation type="submission" date="2018-08" db="EMBL/GenBank/DDBJ databases">
        <title>Genome analysis of the thermophilic bacterium of the candidate phylum Aminicenantes from deep subsurface aquifer revealed its physiology and ecological role.</title>
        <authorList>
            <person name="Kadnikov V.V."/>
            <person name="Mardanov A.V."/>
            <person name="Beletsky A.V."/>
            <person name="Karnachuk O.V."/>
            <person name="Ravin N.V."/>
        </authorList>
    </citation>
    <scope>NUCLEOTIDE SEQUENCE [LARGE SCALE GENOMIC DNA]</scope>
    <source>
        <strain evidence="1">BY38</strain>
    </source>
</reference>
<dbReference type="AlphaFoldDB" id="A0A3E2BMR5"/>
<evidence type="ECO:0000313" key="2">
    <source>
        <dbReference type="Proteomes" id="UP000257323"/>
    </source>
</evidence>
<name>A0A3E2BMR5_9BACT</name>